<dbReference type="EMBL" id="HBFR01015720">
    <property type="protein sequence ID" value="CAD8884223.1"/>
    <property type="molecule type" value="Transcribed_RNA"/>
</dbReference>
<gene>
    <name evidence="1" type="ORF">CHYS00102_LOCUS11420</name>
</gene>
<evidence type="ECO:0000313" key="1">
    <source>
        <dbReference type="EMBL" id="CAD8884223.1"/>
    </source>
</evidence>
<proteinExistence type="predicted"/>
<protein>
    <submittedName>
        <fullName evidence="1">Uncharacterized protein</fullName>
    </submittedName>
</protein>
<accession>A0A7S1FQW4</accession>
<name>A0A7S1FQW4_9STRA</name>
<sequence length="112" mass="12948">MPHFCGTDLYGYIRDFTVWFSSAKSYVVSYFLSSRRSCHNVQLIDLLLVGFGTFWVQTLCNISLVYKHTYKSIVSFSMKTMQSKKIIIHVRQMTMPHSCGSDLNGYLRDNVS</sequence>
<reference evidence="1" key="1">
    <citation type="submission" date="2021-01" db="EMBL/GenBank/DDBJ databases">
        <authorList>
            <person name="Corre E."/>
            <person name="Pelletier E."/>
            <person name="Niang G."/>
            <person name="Scheremetjew M."/>
            <person name="Finn R."/>
            <person name="Kale V."/>
            <person name="Holt S."/>
            <person name="Cochrane G."/>
            <person name="Meng A."/>
            <person name="Brown T."/>
            <person name="Cohen L."/>
        </authorList>
    </citation>
    <scope>NUCLEOTIDE SEQUENCE</scope>
    <source>
        <strain evidence="1">308</strain>
    </source>
</reference>
<organism evidence="1">
    <name type="scientific">Corethron hystrix</name>
    <dbReference type="NCBI Taxonomy" id="216773"/>
    <lineage>
        <taxon>Eukaryota</taxon>
        <taxon>Sar</taxon>
        <taxon>Stramenopiles</taxon>
        <taxon>Ochrophyta</taxon>
        <taxon>Bacillariophyta</taxon>
        <taxon>Coscinodiscophyceae</taxon>
        <taxon>Corethrophycidae</taxon>
        <taxon>Corethrales</taxon>
        <taxon>Corethraceae</taxon>
        <taxon>Corethron</taxon>
    </lineage>
</organism>
<dbReference type="AlphaFoldDB" id="A0A7S1FQW4"/>